<evidence type="ECO:0000313" key="3">
    <source>
        <dbReference type="Proteomes" id="UP000887013"/>
    </source>
</evidence>
<proteinExistence type="predicted"/>
<gene>
    <name evidence="2" type="ORF">NPIL_28141</name>
</gene>
<reference evidence="2" key="1">
    <citation type="submission" date="2020-08" db="EMBL/GenBank/DDBJ databases">
        <title>Multicomponent nature underlies the extraordinary mechanical properties of spider dragline silk.</title>
        <authorList>
            <person name="Kono N."/>
            <person name="Nakamura H."/>
            <person name="Mori M."/>
            <person name="Yoshida Y."/>
            <person name="Ohtoshi R."/>
            <person name="Malay A.D."/>
            <person name="Moran D.A.P."/>
            <person name="Tomita M."/>
            <person name="Numata K."/>
            <person name="Arakawa K."/>
        </authorList>
    </citation>
    <scope>NUCLEOTIDE SEQUENCE</scope>
</reference>
<evidence type="ECO:0000313" key="2">
    <source>
        <dbReference type="EMBL" id="GFT75354.1"/>
    </source>
</evidence>
<sequence>MKYHSFDFLLKSYTCVGTPLAVYFNDGVRGGDRDVRDDDARDDHGDGGDRDVHGGGDRDGHDDRDDDVLLQYQVSQIHTGEQQSKKQPRGLQ</sequence>
<protein>
    <submittedName>
        <fullName evidence="2">Uncharacterized protein</fullName>
    </submittedName>
</protein>
<feature type="compositionally biased region" description="Basic and acidic residues" evidence="1">
    <location>
        <begin position="29"/>
        <end position="63"/>
    </location>
</feature>
<accession>A0A8X6PK49</accession>
<organism evidence="2 3">
    <name type="scientific">Nephila pilipes</name>
    <name type="common">Giant wood spider</name>
    <name type="synonym">Nephila maculata</name>
    <dbReference type="NCBI Taxonomy" id="299642"/>
    <lineage>
        <taxon>Eukaryota</taxon>
        <taxon>Metazoa</taxon>
        <taxon>Ecdysozoa</taxon>
        <taxon>Arthropoda</taxon>
        <taxon>Chelicerata</taxon>
        <taxon>Arachnida</taxon>
        <taxon>Araneae</taxon>
        <taxon>Araneomorphae</taxon>
        <taxon>Entelegynae</taxon>
        <taxon>Araneoidea</taxon>
        <taxon>Nephilidae</taxon>
        <taxon>Nephila</taxon>
    </lineage>
</organism>
<dbReference type="Proteomes" id="UP000887013">
    <property type="component" value="Unassembled WGS sequence"/>
</dbReference>
<dbReference type="AlphaFoldDB" id="A0A8X6PK49"/>
<feature type="region of interest" description="Disordered" evidence="1">
    <location>
        <begin position="26"/>
        <end position="67"/>
    </location>
</feature>
<name>A0A8X6PK49_NEPPI</name>
<keyword evidence="3" id="KW-1185">Reference proteome</keyword>
<evidence type="ECO:0000256" key="1">
    <source>
        <dbReference type="SAM" id="MobiDB-lite"/>
    </source>
</evidence>
<comment type="caution">
    <text evidence="2">The sequence shown here is derived from an EMBL/GenBank/DDBJ whole genome shotgun (WGS) entry which is preliminary data.</text>
</comment>
<dbReference type="EMBL" id="BMAW01021892">
    <property type="protein sequence ID" value="GFT75354.1"/>
    <property type="molecule type" value="Genomic_DNA"/>
</dbReference>